<feature type="domain" description="Menorin-like" evidence="9">
    <location>
        <begin position="358"/>
        <end position="587"/>
    </location>
</feature>
<name>A0A9D3MFC4_ANGAN</name>
<evidence type="ECO:0000313" key="11">
    <source>
        <dbReference type="Proteomes" id="UP001044222"/>
    </source>
</evidence>
<keyword evidence="2 8" id="KW-0812">Transmembrane</keyword>
<sequence length="599" mass="67293">MDEEQNKQRDQGEEEEEDEERDSEKIFGVFSRESLTMLGVGIGVLVLLGIITIASVVVTSKADPTEPIQPFPTSGDMLDYLVQNGDIQERDALHVSWYHSANSKSDLDKALKSTAMVLEADVNVQGYNTANETEIPIMAHPPDVYSDNTLQEWLESVLNSKKGIKLDFKSIEAVLPSLEILRKRNQTGINRPVWLNADVLRGPNVPNFWPVVNSTAFLGLIQSEFPDATISPGWKVLYIPSTPSYTRAMVEEMFSLVQHVPQRVSFPVLAVMVKQAWPHFSWLLSQSSRFSLTLWQGEESPSVNDLLFIRDNSNPQRIYYDIYEPVLSQFKAAALQKRFRRFYPGGDLVDYFKPANSDGMNIRWDWVSDRASLLSLLKDSTGGMLVIPVGSRKDQPEVPVVENSSPELSLQECLDLVSASPKLHGLYFQVKSQAVLTPTLRLLNQSYAEDLLYRPTWINMNVSHGAFETPGYVSGAEFLDTVDRVFPHVTLAPGWPLEALGEGYTQPLVEDMLQLFRGASQDVSLQLRAVPLGRSYLGRRHLRGAQPRFSLTVQHGPEQGSYNSGYMGLISVRGGDMHRSFYNMPSDYKAKLFMDVFTS</sequence>
<evidence type="ECO:0000256" key="7">
    <source>
        <dbReference type="SAM" id="MobiDB-lite"/>
    </source>
</evidence>
<keyword evidence="3 8" id="KW-1133">Transmembrane helix</keyword>
<dbReference type="Proteomes" id="UP001044222">
    <property type="component" value="Chromosome 6"/>
</dbReference>
<dbReference type="EMBL" id="JAFIRN010000006">
    <property type="protein sequence ID" value="KAG5847644.1"/>
    <property type="molecule type" value="Genomic_DNA"/>
</dbReference>
<keyword evidence="11" id="KW-1185">Reference proteome</keyword>
<feature type="compositionally biased region" description="Acidic residues" evidence="7">
    <location>
        <begin position="12"/>
        <end position="21"/>
    </location>
</feature>
<comment type="subcellular location">
    <subcellularLocation>
        <location evidence="1">Membrane</location>
        <topology evidence="1">Single-pass membrane protein</topology>
    </subcellularLocation>
</comment>
<feature type="domain" description="Menorin-like" evidence="9">
    <location>
        <begin position="91"/>
        <end position="326"/>
    </location>
</feature>
<feature type="compositionally biased region" description="Basic and acidic residues" evidence="7">
    <location>
        <begin position="1"/>
        <end position="11"/>
    </location>
</feature>
<dbReference type="GO" id="GO:0005615">
    <property type="term" value="C:extracellular space"/>
    <property type="evidence" value="ECO:0007669"/>
    <property type="project" value="TreeGrafter"/>
</dbReference>
<feature type="transmembrane region" description="Helical" evidence="8">
    <location>
        <begin position="35"/>
        <end position="58"/>
    </location>
</feature>
<evidence type="ECO:0000256" key="2">
    <source>
        <dbReference type="ARBA" id="ARBA00022692"/>
    </source>
</evidence>
<evidence type="ECO:0000256" key="4">
    <source>
        <dbReference type="ARBA" id="ARBA00023136"/>
    </source>
</evidence>
<evidence type="ECO:0000256" key="8">
    <source>
        <dbReference type="SAM" id="Phobius"/>
    </source>
</evidence>
<accession>A0A9D3MFC4</accession>
<feature type="region of interest" description="Disordered" evidence="7">
    <location>
        <begin position="1"/>
        <end position="25"/>
    </location>
</feature>
<dbReference type="GO" id="GO:0016020">
    <property type="term" value="C:membrane"/>
    <property type="evidence" value="ECO:0007669"/>
    <property type="project" value="UniProtKB-SubCell"/>
</dbReference>
<evidence type="ECO:0000313" key="10">
    <source>
        <dbReference type="EMBL" id="KAG5847644.1"/>
    </source>
</evidence>
<evidence type="ECO:0000256" key="3">
    <source>
        <dbReference type="ARBA" id="ARBA00022989"/>
    </source>
</evidence>
<dbReference type="AlphaFoldDB" id="A0A9D3MFC4"/>
<evidence type="ECO:0000256" key="6">
    <source>
        <dbReference type="ARBA" id="ARBA00044953"/>
    </source>
</evidence>
<gene>
    <name evidence="10" type="ORF">ANANG_G00128340</name>
</gene>
<dbReference type="PANTHER" id="PTHR21184">
    <property type="entry name" value="MENORIN (DENDRITIC BRANCHING PROTEIN)"/>
    <property type="match status" value="1"/>
</dbReference>
<evidence type="ECO:0000256" key="1">
    <source>
        <dbReference type="ARBA" id="ARBA00004167"/>
    </source>
</evidence>
<evidence type="ECO:0000259" key="9">
    <source>
        <dbReference type="Pfam" id="PF10223"/>
    </source>
</evidence>
<proteinExistence type="inferred from homology"/>
<protein>
    <recommendedName>
        <fullName evidence="5">Protein FAM151A</fullName>
    </recommendedName>
</protein>
<keyword evidence="4 8" id="KW-0472">Membrane</keyword>
<evidence type="ECO:0000256" key="5">
    <source>
        <dbReference type="ARBA" id="ARBA00044104"/>
    </source>
</evidence>
<organism evidence="10 11">
    <name type="scientific">Anguilla anguilla</name>
    <name type="common">European freshwater eel</name>
    <name type="synonym">Muraena anguilla</name>
    <dbReference type="NCBI Taxonomy" id="7936"/>
    <lineage>
        <taxon>Eukaryota</taxon>
        <taxon>Metazoa</taxon>
        <taxon>Chordata</taxon>
        <taxon>Craniata</taxon>
        <taxon>Vertebrata</taxon>
        <taxon>Euteleostomi</taxon>
        <taxon>Actinopterygii</taxon>
        <taxon>Neopterygii</taxon>
        <taxon>Teleostei</taxon>
        <taxon>Anguilliformes</taxon>
        <taxon>Anguillidae</taxon>
        <taxon>Anguilla</taxon>
    </lineage>
</organism>
<comment type="similarity">
    <text evidence="6">Belongs to the menorin family.</text>
</comment>
<dbReference type="Pfam" id="PF10223">
    <property type="entry name" value="Menorin_N"/>
    <property type="match status" value="2"/>
</dbReference>
<dbReference type="InterPro" id="IPR019356">
    <property type="entry name" value="Menorin_dom"/>
</dbReference>
<comment type="caution">
    <text evidence="10">The sequence shown here is derived from an EMBL/GenBank/DDBJ whole genome shotgun (WGS) entry which is preliminary data.</text>
</comment>
<reference evidence="10" key="1">
    <citation type="submission" date="2021-01" db="EMBL/GenBank/DDBJ databases">
        <title>A chromosome-scale assembly of European eel, Anguilla anguilla.</title>
        <authorList>
            <person name="Henkel C."/>
            <person name="Jong-Raadsen S.A."/>
            <person name="Dufour S."/>
            <person name="Weltzien F.-A."/>
            <person name="Palstra A.P."/>
            <person name="Pelster B."/>
            <person name="Spaink H.P."/>
            <person name="Van Den Thillart G.E."/>
            <person name="Jansen H."/>
            <person name="Zahm M."/>
            <person name="Klopp C."/>
            <person name="Cedric C."/>
            <person name="Louis A."/>
            <person name="Berthelot C."/>
            <person name="Parey E."/>
            <person name="Roest Crollius H."/>
            <person name="Montfort J."/>
            <person name="Robinson-Rechavi M."/>
            <person name="Bucao C."/>
            <person name="Bouchez O."/>
            <person name="Gislard M."/>
            <person name="Lluch J."/>
            <person name="Milhes M."/>
            <person name="Lampietro C."/>
            <person name="Lopez Roques C."/>
            <person name="Donnadieu C."/>
            <person name="Braasch I."/>
            <person name="Desvignes T."/>
            <person name="Postlethwait J."/>
            <person name="Bobe J."/>
            <person name="Guiguen Y."/>
            <person name="Dirks R."/>
        </authorList>
    </citation>
    <scope>NUCLEOTIDE SEQUENCE</scope>
    <source>
        <strain evidence="10">Tag_6206</strain>
        <tissue evidence="10">Liver</tissue>
    </source>
</reference>
<dbReference type="PANTHER" id="PTHR21184:SF4">
    <property type="entry name" value="PROTEIN FAM151A"/>
    <property type="match status" value="1"/>
</dbReference>